<protein>
    <recommendedName>
        <fullName evidence="1">F-box domain-containing protein</fullName>
    </recommendedName>
</protein>
<dbReference type="SUPFAM" id="SSF81383">
    <property type="entry name" value="F-box domain"/>
    <property type="match status" value="1"/>
</dbReference>
<feature type="domain" description="F-box" evidence="1">
    <location>
        <begin position="15"/>
        <end position="55"/>
    </location>
</feature>
<dbReference type="AlphaFoldDB" id="A0A0E0DEN6"/>
<dbReference type="PANTHER" id="PTHR34591">
    <property type="entry name" value="OS03G0653100 PROTEIN-RELATED"/>
    <property type="match status" value="1"/>
</dbReference>
<dbReference type="PANTHER" id="PTHR34591:SF53">
    <property type="entry name" value="F-BOX DOMAIN-CONTAINING PROTEIN"/>
    <property type="match status" value="1"/>
</dbReference>
<dbReference type="Proteomes" id="UP000008021">
    <property type="component" value="Chromosome 4"/>
</dbReference>
<evidence type="ECO:0000259" key="1">
    <source>
        <dbReference type="SMART" id="SM00256"/>
    </source>
</evidence>
<reference evidence="2" key="2">
    <citation type="submission" date="2018-05" db="EMBL/GenBank/DDBJ databases">
        <title>OmerRS3 (Oryza meridionalis Reference Sequence Version 3).</title>
        <authorList>
            <person name="Zhang J."/>
            <person name="Kudrna D."/>
            <person name="Lee S."/>
            <person name="Talag J."/>
            <person name="Welchert J."/>
            <person name="Wing R.A."/>
        </authorList>
    </citation>
    <scope>NUCLEOTIDE SEQUENCE [LARGE SCALE GENOMIC DNA]</scope>
    <source>
        <strain evidence="2">cv. OR44</strain>
    </source>
</reference>
<dbReference type="Pfam" id="PF00646">
    <property type="entry name" value="F-box"/>
    <property type="match status" value="1"/>
</dbReference>
<name>A0A0E0DEN6_9ORYZ</name>
<keyword evidence="3" id="KW-1185">Reference proteome</keyword>
<dbReference type="InterPro" id="IPR036047">
    <property type="entry name" value="F-box-like_dom_sf"/>
</dbReference>
<dbReference type="EnsemblPlants" id="OMERI04G12270.1">
    <property type="protein sequence ID" value="OMERI04G12270.1"/>
    <property type="gene ID" value="OMERI04G12270"/>
</dbReference>
<evidence type="ECO:0000313" key="2">
    <source>
        <dbReference type="EnsemblPlants" id="OMERI04G12270.1"/>
    </source>
</evidence>
<dbReference type="InterPro" id="IPR001810">
    <property type="entry name" value="F-box_dom"/>
</dbReference>
<dbReference type="STRING" id="40149.A0A0E0DEN6"/>
<dbReference type="HOGENOM" id="CLU_1099980_0_0_1"/>
<dbReference type="Gramene" id="OMERI04G12270.1">
    <property type="protein sequence ID" value="OMERI04G12270.1"/>
    <property type="gene ID" value="OMERI04G12270"/>
</dbReference>
<dbReference type="Gene3D" id="1.20.1280.50">
    <property type="match status" value="1"/>
</dbReference>
<reference evidence="2" key="1">
    <citation type="submission" date="2015-04" db="UniProtKB">
        <authorList>
            <consortium name="EnsemblPlants"/>
        </authorList>
    </citation>
    <scope>IDENTIFICATION</scope>
</reference>
<organism evidence="2">
    <name type="scientific">Oryza meridionalis</name>
    <dbReference type="NCBI Taxonomy" id="40149"/>
    <lineage>
        <taxon>Eukaryota</taxon>
        <taxon>Viridiplantae</taxon>
        <taxon>Streptophyta</taxon>
        <taxon>Embryophyta</taxon>
        <taxon>Tracheophyta</taxon>
        <taxon>Spermatophyta</taxon>
        <taxon>Magnoliopsida</taxon>
        <taxon>Liliopsida</taxon>
        <taxon>Poales</taxon>
        <taxon>Poaceae</taxon>
        <taxon>BOP clade</taxon>
        <taxon>Oryzoideae</taxon>
        <taxon>Oryzeae</taxon>
        <taxon>Oryzinae</taxon>
        <taxon>Oryza</taxon>
    </lineage>
</organism>
<proteinExistence type="predicted"/>
<accession>A0A0E0DEN6</accession>
<evidence type="ECO:0000313" key="3">
    <source>
        <dbReference type="Proteomes" id="UP000008021"/>
    </source>
</evidence>
<sequence>MGTSDVAGGDGGLPFPYDVLLDILRRLPGRALAVSRCVCREWRAIVDAHGLLLPHVFPREFPGIFINAFGCRRDAYFYAPPGADADADDGRRPFHRPLDWSDRWDVAVKHHCNGLVLLHSSTCSRSVPDDACLVVCNPATGPLAAAPALAVAARHDVDCSAAVEWIGSCRIVGFHPHRDDVLIVSRDSTVLACHHLGTATARRRVHAVHGTDVGLLPVHASVRRLVYSPLPYRSCYVDALPDNGGEKPRFTLD</sequence>
<dbReference type="SMART" id="SM00256">
    <property type="entry name" value="FBOX"/>
    <property type="match status" value="1"/>
</dbReference>